<dbReference type="Pfam" id="PF00425">
    <property type="entry name" value="Chorismate_bind"/>
    <property type="match status" value="1"/>
</dbReference>
<dbReference type="EMBL" id="SNYQ01000010">
    <property type="protein sequence ID" value="TDQ56511.1"/>
    <property type="molecule type" value="Genomic_DNA"/>
</dbReference>
<keyword evidence="3" id="KW-1185">Reference proteome</keyword>
<feature type="domain" description="Chorismate-utilising enzyme C-terminal" evidence="1">
    <location>
        <begin position="75"/>
        <end position="319"/>
    </location>
</feature>
<dbReference type="GO" id="GO:0046820">
    <property type="term" value="F:4-amino-4-deoxychorismate synthase activity"/>
    <property type="evidence" value="ECO:0007669"/>
    <property type="project" value="TreeGrafter"/>
</dbReference>
<dbReference type="PRINTS" id="PR00095">
    <property type="entry name" value="ANTSNTHASEI"/>
</dbReference>
<dbReference type="PANTHER" id="PTHR11236">
    <property type="entry name" value="AMINOBENZOATE/ANTHRANILATE SYNTHASE"/>
    <property type="match status" value="1"/>
</dbReference>
<organism evidence="2 3">
    <name type="scientific">Mesocricetibacter intestinalis</name>
    <dbReference type="NCBI Taxonomy" id="1521930"/>
    <lineage>
        <taxon>Bacteria</taxon>
        <taxon>Pseudomonadati</taxon>
        <taxon>Pseudomonadota</taxon>
        <taxon>Gammaproteobacteria</taxon>
        <taxon>Pasteurellales</taxon>
        <taxon>Pasteurellaceae</taxon>
        <taxon>Mesocricetibacter</taxon>
    </lineage>
</organism>
<dbReference type="Proteomes" id="UP000295657">
    <property type="component" value="Unassembled WGS sequence"/>
</dbReference>
<gene>
    <name evidence="2" type="ORF">EDC45_1916</name>
</gene>
<dbReference type="NCBIfam" id="NF005486">
    <property type="entry name" value="PRK07093.1"/>
    <property type="match status" value="1"/>
</dbReference>
<evidence type="ECO:0000259" key="1">
    <source>
        <dbReference type="Pfam" id="PF00425"/>
    </source>
</evidence>
<dbReference type="AlphaFoldDB" id="A0A4R6V6N2"/>
<dbReference type="InterPro" id="IPR005801">
    <property type="entry name" value="ADC_synthase"/>
</dbReference>
<sequence>MDAFAQFIRQANEYGKQKLPFFFLVDFECRNPLIVPLGEAAQRGIYFDIRGRTNVERDGKVSMPPFWLRTEPMAAEDYRRGFEIVRRELQKGNSYLLNLTYPTPIYTNYTLKQIFQSAEAAYKLLLEDQFVCFSPESFIKIAQNKIYTYPMKGTIDAATENAQQLLLGSEKERREHYTIVDLMRNDLASVATGIKVERFRYPEEVRTGRGAILQTSSEISGSLAADWRQHIGTILSRLLPAGSVSGAPKERTLSIIRQAEAQARGYYSGVFGIFEGDRLQSAVAIRFIRRHKDRLFFHSGGGITLQSRAEEEYQELLRKVYVPLRGKD</sequence>
<dbReference type="InterPro" id="IPR015890">
    <property type="entry name" value="Chorismate_C"/>
</dbReference>
<evidence type="ECO:0000313" key="3">
    <source>
        <dbReference type="Proteomes" id="UP000295657"/>
    </source>
</evidence>
<dbReference type="GO" id="GO:0000162">
    <property type="term" value="P:L-tryptophan biosynthetic process"/>
    <property type="evidence" value="ECO:0007669"/>
    <property type="project" value="TreeGrafter"/>
</dbReference>
<dbReference type="SUPFAM" id="SSF56322">
    <property type="entry name" value="ADC synthase"/>
    <property type="match status" value="1"/>
</dbReference>
<dbReference type="OrthoDB" id="9803598at2"/>
<name>A0A4R6V6N2_9PAST</name>
<dbReference type="RefSeq" id="WP_133545803.1">
    <property type="nucleotide sequence ID" value="NZ_SNYQ01000010.1"/>
</dbReference>
<proteinExistence type="predicted"/>
<dbReference type="InterPro" id="IPR019999">
    <property type="entry name" value="Anth_synth_I-like"/>
</dbReference>
<dbReference type="PANTHER" id="PTHR11236:SF50">
    <property type="entry name" value="AMINODEOXYCHORISMATE SYNTHASE COMPONENT 1"/>
    <property type="match status" value="1"/>
</dbReference>
<evidence type="ECO:0000313" key="2">
    <source>
        <dbReference type="EMBL" id="TDQ56511.1"/>
    </source>
</evidence>
<dbReference type="Gene3D" id="3.60.120.10">
    <property type="entry name" value="Anthranilate synthase"/>
    <property type="match status" value="1"/>
</dbReference>
<protein>
    <submittedName>
        <fullName evidence="2">Para-aminobenzoate synthetase component 1</fullName>
    </submittedName>
</protein>
<comment type="caution">
    <text evidence="2">The sequence shown here is derived from an EMBL/GenBank/DDBJ whole genome shotgun (WGS) entry which is preliminary data.</text>
</comment>
<accession>A0A4R6V6N2</accession>
<reference evidence="2 3" key="1">
    <citation type="submission" date="2019-03" db="EMBL/GenBank/DDBJ databases">
        <title>Genomic Encyclopedia of Type Strains, Phase IV (KMG-IV): sequencing the most valuable type-strain genomes for metagenomic binning, comparative biology and taxonomic classification.</title>
        <authorList>
            <person name="Goeker M."/>
        </authorList>
    </citation>
    <scope>NUCLEOTIDE SEQUENCE [LARGE SCALE GENOMIC DNA]</scope>
    <source>
        <strain evidence="2 3">DSM 28403</strain>
    </source>
</reference>